<proteinExistence type="predicted"/>
<organism evidence="2 3">
    <name type="scientific">Pristionchus mayeri</name>
    <dbReference type="NCBI Taxonomy" id="1317129"/>
    <lineage>
        <taxon>Eukaryota</taxon>
        <taxon>Metazoa</taxon>
        <taxon>Ecdysozoa</taxon>
        <taxon>Nematoda</taxon>
        <taxon>Chromadorea</taxon>
        <taxon>Rhabditida</taxon>
        <taxon>Rhabditina</taxon>
        <taxon>Diplogasteromorpha</taxon>
        <taxon>Diplogasteroidea</taxon>
        <taxon>Neodiplogasteridae</taxon>
        <taxon>Pristionchus</taxon>
    </lineage>
</organism>
<name>A0AAN4ZUF8_9BILA</name>
<keyword evidence="3" id="KW-1185">Reference proteome</keyword>
<feature type="region of interest" description="Disordered" evidence="1">
    <location>
        <begin position="50"/>
        <end position="85"/>
    </location>
</feature>
<feature type="non-terminal residue" evidence="2">
    <location>
        <position position="141"/>
    </location>
</feature>
<protein>
    <submittedName>
        <fullName evidence="2">Uncharacterized protein</fullName>
    </submittedName>
</protein>
<evidence type="ECO:0000313" key="3">
    <source>
        <dbReference type="Proteomes" id="UP001328107"/>
    </source>
</evidence>
<dbReference type="Proteomes" id="UP001328107">
    <property type="component" value="Unassembled WGS sequence"/>
</dbReference>
<dbReference type="AlphaFoldDB" id="A0AAN4ZUF8"/>
<evidence type="ECO:0000313" key="2">
    <source>
        <dbReference type="EMBL" id="GMR44170.1"/>
    </source>
</evidence>
<sequence>MLRKGHIESKFTTRHLAELDWQTGIPLSTRVIAPIVDGLHPNMTDCEEEIESDRVAEELAPSKPLKRSERRGENNRRSSTGRMRQPIVHLQSYPAACLKDETYVLLARSYGGSATETDDLWMEILNGCLLVSFNYVFKSSR</sequence>
<comment type="caution">
    <text evidence="2">The sequence shown here is derived from an EMBL/GenBank/DDBJ whole genome shotgun (WGS) entry which is preliminary data.</text>
</comment>
<feature type="compositionally biased region" description="Basic and acidic residues" evidence="1">
    <location>
        <begin position="66"/>
        <end position="76"/>
    </location>
</feature>
<reference evidence="3" key="1">
    <citation type="submission" date="2022-10" db="EMBL/GenBank/DDBJ databases">
        <title>Genome assembly of Pristionchus species.</title>
        <authorList>
            <person name="Yoshida K."/>
            <person name="Sommer R.J."/>
        </authorList>
    </citation>
    <scope>NUCLEOTIDE SEQUENCE [LARGE SCALE GENOMIC DNA]</scope>
    <source>
        <strain evidence="3">RS5460</strain>
    </source>
</reference>
<gene>
    <name evidence="2" type="ORF">PMAYCL1PPCAC_14365</name>
</gene>
<accession>A0AAN4ZUF8</accession>
<evidence type="ECO:0000256" key="1">
    <source>
        <dbReference type="SAM" id="MobiDB-lite"/>
    </source>
</evidence>
<dbReference type="EMBL" id="BTRK01000003">
    <property type="protein sequence ID" value="GMR44170.1"/>
    <property type="molecule type" value="Genomic_DNA"/>
</dbReference>